<dbReference type="AlphaFoldDB" id="A0A5C6X7J3"/>
<sequence length="218" mass="23238">MIFSALLSRSRFLLVFCAFATLTACADEANEAPEGDSGPDVTTAATEAGEDDVALDFESAEPAQEHVATSTKRGTIAAMPPLSLGTFLSRADAQEFIPNTPLDEAPFPGQRVSSTYNAVRYTPSEGGAFGLALQAWSTETPEAAEERVASLREQFLNVADAPQSALPEGAFTSERAGIRTLVFRSTERAYAFALSCGLDHCRNWRPLIALGESIAAKQ</sequence>
<accession>A0A5C6X7J3</accession>
<protein>
    <submittedName>
        <fullName evidence="2">Uncharacterized protein</fullName>
    </submittedName>
</protein>
<dbReference type="RefSeq" id="WP_146981471.1">
    <property type="nucleotide sequence ID" value="NZ_VOSM01000004.1"/>
</dbReference>
<dbReference type="EMBL" id="VOSM01000004">
    <property type="protein sequence ID" value="TXD37264.1"/>
    <property type="molecule type" value="Genomic_DNA"/>
</dbReference>
<organism evidence="2 3">
    <name type="scientific">Lujinxingia vulgaris</name>
    <dbReference type="NCBI Taxonomy" id="2600176"/>
    <lineage>
        <taxon>Bacteria</taxon>
        <taxon>Deltaproteobacteria</taxon>
        <taxon>Bradymonadales</taxon>
        <taxon>Lujinxingiaceae</taxon>
        <taxon>Lujinxingia</taxon>
    </lineage>
</organism>
<name>A0A5C6X7J3_9DELT</name>
<evidence type="ECO:0000313" key="3">
    <source>
        <dbReference type="Proteomes" id="UP000321412"/>
    </source>
</evidence>
<gene>
    <name evidence="2" type="ORF">FRC98_11070</name>
</gene>
<dbReference type="OrthoDB" id="5508059at2"/>
<reference evidence="2 3" key="1">
    <citation type="submission" date="2019-08" db="EMBL/GenBank/DDBJ databases">
        <title>Bradymonadales sp. TMQ4.</title>
        <authorList>
            <person name="Liang Q."/>
        </authorList>
    </citation>
    <scope>NUCLEOTIDE SEQUENCE [LARGE SCALE GENOMIC DNA]</scope>
    <source>
        <strain evidence="2 3">TMQ4</strain>
    </source>
</reference>
<keyword evidence="3" id="KW-1185">Reference proteome</keyword>
<evidence type="ECO:0000313" key="2">
    <source>
        <dbReference type="EMBL" id="TXD37264.1"/>
    </source>
</evidence>
<keyword evidence="1" id="KW-0732">Signal</keyword>
<dbReference type="Proteomes" id="UP000321412">
    <property type="component" value="Unassembled WGS sequence"/>
</dbReference>
<proteinExistence type="predicted"/>
<feature type="signal peptide" evidence="1">
    <location>
        <begin position="1"/>
        <end position="26"/>
    </location>
</feature>
<comment type="caution">
    <text evidence="2">The sequence shown here is derived from an EMBL/GenBank/DDBJ whole genome shotgun (WGS) entry which is preliminary data.</text>
</comment>
<feature type="chain" id="PRO_5023135669" evidence="1">
    <location>
        <begin position="27"/>
        <end position="218"/>
    </location>
</feature>
<evidence type="ECO:0000256" key="1">
    <source>
        <dbReference type="SAM" id="SignalP"/>
    </source>
</evidence>